<accession>A0ACC1XG82</accession>
<name>A0ACC1XG82_MELAZ</name>
<protein>
    <submittedName>
        <fullName evidence="1">Uncharacterized protein</fullName>
    </submittedName>
</protein>
<dbReference type="EMBL" id="CM051402">
    <property type="protein sequence ID" value="KAJ4710366.1"/>
    <property type="molecule type" value="Genomic_DNA"/>
</dbReference>
<evidence type="ECO:0000313" key="2">
    <source>
        <dbReference type="Proteomes" id="UP001164539"/>
    </source>
</evidence>
<dbReference type="Proteomes" id="UP001164539">
    <property type="component" value="Chromosome 9"/>
</dbReference>
<gene>
    <name evidence="1" type="ORF">OWV82_016562</name>
</gene>
<reference evidence="1 2" key="1">
    <citation type="journal article" date="2023" name="Science">
        <title>Complex scaffold remodeling in plant triterpene biosynthesis.</title>
        <authorList>
            <person name="De La Pena R."/>
            <person name="Hodgson H."/>
            <person name="Liu J.C."/>
            <person name="Stephenson M.J."/>
            <person name="Martin A.C."/>
            <person name="Owen C."/>
            <person name="Harkess A."/>
            <person name="Leebens-Mack J."/>
            <person name="Jimenez L.E."/>
            <person name="Osbourn A."/>
            <person name="Sattely E.S."/>
        </authorList>
    </citation>
    <scope>NUCLEOTIDE SEQUENCE [LARGE SCALE GENOMIC DNA]</scope>
    <source>
        <strain evidence="2">cv. JPN11</strain>
        <tissue evidence="1">Leaf</tissue>
    </source>
</reference>
<keyword evidence="2" id="KW-1185">Reference proteome</keyword>
<evidence type="ECO:0000313" key="1">
    <source>
        <dbReference type="EMBL" id="KAJ4710366.1"/>
    </source>
</evidence>
<proteinExistence type="predicted"/>
<organism evidence="1 2">
    <name type="scientific">Melia azedarach</name>
    <name type="common">Chinaberry tree</name>
    <dbReference type="NCBI Taxonomy" id="155640"/>
    <lineage>
        <taxon>Eukaryota</taxon>
        <taxon>Viridiplantae</taxon>
        <taxon>Streptophyta</taxon>
        <taxon>Embryophyta</taxon>
        <taxon>Tracheophyta</taxon>
        <taxon>Spermatophyta</taxon>
        <taxon>Magnoliopsida</taxon>
        <taxon>eudicotyledons</taxon>
        <taxon>Gunneridae</taxon>
        <taxon>Pentapetalae</taxon>
        <taxon>rosids</taxon>
        <taxon>malvids</taxon>
        <taxon>Sapindales</taxon>
        <taxon>Meliaceae</taxon>
        <taxon>Melia</taxon>
    </lineage>
</organism>
<comment type="caution">
    <text evidence="1">The sequence shown here is derived from an EMBL/GenBank/DDBJ whole genome shotgun (WGS) entry which is preliminary data.</text>
</comment>
<sequence length="165" mass="18381">MEASTTKRALLYGRALQSNSAFGGEYAGTVLPEQAVSSHSLRTPMEATSDDDDAQDSLPPTPKSPRKSRRKDMIHFLGSRTWTSSPPPPSAGVSGPSEGCSDISQEIRALRADFVAYTERLEEMWHKHEDILRRQEELLHRQDETLTVLVKELGHRIGSDSMQHP</sequence>